<organism evidence="7">
    <name type="scientific">hydrocarbon metagenome</name>
    <dbReference type="NCBI Taxonomy" id="938273"/>
    <lineage>
        <taxon>unclassified sequences</taxon>
        <taxon>metagenomes</taxon>
        <taxon>ecological metagenomes</taxon>
    </lineage>
</organism>
<dbReference type="GO" id="GO:0046872">
    <property type="term" value="F:metal ion binding"/>
    <property type="evidence" value="ECO:0007669"/>
    <property type="project" value="UniProtKB-KW"/>
</dbReference>
<keyword evidence="1" id="KW-0963">Cytoplasm</keyword>
<dbReference type="AlphaFoldDB" id="A0A0W8F9T2"/>
<sequence length="454" mass="49727">MVIPGMKIICAYPVNLDALYDLGEERISRFIQSADPSGIKSEMKGSIRSREDLISSLLYCIQHGSGAEILVESLQLAEEIEASFPWSFRLGGNAGIMANLLAELGARPILNAPALEPRLAALLHPGVGIPVSGRLMQPSLAAERPGLSSEVLHFVFQFKESDRIPSPQGPISAAKDNRFIATYDPVNTRMVSNQDFDAYCQDHIQEIDGAILSGFHLAPRDRYREIFPPRIEQIRSWKEANPNIYIHVEMGSFQSQKIARHFLRLLEKADSLGLNEDELETATAEYSAIGSSPVSSTVLSTVLSTARPKMSQWQERVQKAAGLREHLGIFRVSVHTRDYILSIMEEGKITAKEELLSLQKGADAAAALAATGSAKGMPPNEVNPRGLEAKREFCRQGAEAAGVGRGAFHKRDGLVVSLMPSLLAREPRITVGLGDTATAATFYKELQAIKRDRI</sequence>
<evidence type="ECO:0000256" key="6">
    <source>
        <dbReference type="ARBA" id="ARBA00023152"/>
    </source>
</evidence>
<name>A0A0W8F9T2_9ZZZZ</name>
<evidence type="ECO:0000256" key="1">
    <source>
        <dbReference type="ARBA" id="ARBA00022490"/>
    </source>
</evidence>
<protein>
    <submittedName>
        <fullName evidence="7">Adp-dependent glucokinase</fullName>
        <ecNumber evidence="7">2.7.1.147</ecNumber>
    </submittedName>
</protein>
<dbReference type="SUPFAM" id="SSF53613">
    <property type="entry name" value="Ribokinase-like"/>
    <property type="match status" value="1"/>
</dbReference>
<dbReference type="EMBL" id="LNQE01001433">
    <property type="protein sequence ID" value="KUG17569.1"/>
    <property type="molecule type" value="Genomic_DNA"/>
</dbReference>
<accession>A0A0W8F9T2</accession>
<keyword evidence="2 7" id="KW-0808">Transferase</keyword>
<dbReference type="GO" id="GO:0006096">
    <property type="term" value="P:glycolytic process"/>
    <property type="evidence" value="ECO:0007669"/>
    <property type="project" value="UniProtKB-KW"/>
</dbReference>
<evidence type="ECO:0000256" key="2">
    <source>
        <dbReference type="ARBA" id="ARBA00022679"/>
    </source>
</evidence>
<comment type="caution">
    <text evidence="7">The sequence shown here is derived from an EMBL/GenBank/DDBJ whole genome shotgun (WGS) entry which is preliminary data.</text>
</comment>
<keyword evidence="4 7" id="KW-0418">Kinase</keyword>
<dbReference type="PROSITE" id="PS51255">
    <property type="entry name" value="ADPK"/>
    <property type="match status" value="1"/>
</dbReference>
<dbReference type="Gene3D" id="3.40.1190.20">
    <property type="match status" value="1"/>
</dbReference>
<keyword evidence="6" id="KW-0324">Glycolysis</keyword>
<evidence type="ECO:0000313" key="7">
    <source>
        <dbReference type="EMBL" id="KUG17569.1"/>
    </source>
</evidence>
<dbReference type="EC" id="2.7.1.147" evidence="7"/>
<dbReference type="PANTHER" id="PTHR21208:SF1">
    <property type="entry name" value="ADP-DEPENDENT GLUCOKINASE"/>
    <property type="match status" value="1"/>
</dbReference>
<evidence type="ECO:0000256" key="3">
    <source>
        <dbReference type="ARBA" id="ARBA00022723"/>
    </source>
</evidence>
<dbReference type="Gene3D" id="3.30.1110.20">
    <property type="match status" value="1"/>
</dbReference>
<dbReference type="GO" id="GO:0043843">
    <property type="term" value="F:ADP-specific glucokinase activity"/>
    <property type="evidence" value="ECO:0007669"/>
    <property type="project" value="UniProtKB-EC"/>
</dbReference>
<gene>
    <name evidence="7" type="ORF">ASZ90_012741</name>
</gene>
<keyword evidence="3" id="KW-0479">Metal-binding</keyword>
<proteinExistence type="predicted"/>
<dbReference type="InterPro" id="IPR029056">
    <property type="entry name" value="Ribokinase-like"/>
</dbReference>
<keyword evidence="5" id="KW-0460">Magnesium</keyword>
<dbReference type="InterPro" id="IPR007666">
    <property type="entry name" value="ADP_PFK/GK"/>
</dbReference>
<evidence type="ECO:0000256" key="5">
    <source>
        <dbReference type="ARBA" id="ARBA00022842"/>
    </source>
</evidence>
<dbReference type="Pfam" id="PF04587">
    <property type="entry name" value="ADP_PFK_GK"/>
    <property type="match status" value="1"/>
</dbReference>
<evidence type="ECO:0000256" key="4">
    <source>
        <dbReference type="ARBA" id="ARBA00022777"/>
    </source>
</evidence>
<reference evidence="7" key="1">
    <citation type="journal article" date="2015" name="Proc. Natl. Acad. Sci. U.S.A.">
        <title>Networks of energetic and metabolic interactions define dynamics in microbial communities.</title>
        <authorList>
            <person name="Embree M."/>
            <person name="Liu J.K."/>
            <person name="Al-Bassam M.M."/>
            <person name="Zengler K."/>
        </authorList>
    </citation>
    <scope>NUCLEOTIDE SEQUENCE</scope>
</reference>
<dbReference type="PANTHER" id="PTHR21208">
    <property type="entry name" value="ADP-DEPENDENT GLUCOKINASE"/>
    <property type="match status" value="1"/>
</dbReference>